<reference evidence="14" key="1">
    <citation type="submission" date="2021-11" db="EMBL/GenBank/DDBJ databases">
        <authorList>
            <person name="Schell T."/>
        </authorList>
    </citation>
    <scope>NUCLEOTIDE SEQUENCE</scope>
    <source>
        <strain evidence="14">M5</strain>
    </source>
</reference>
<comment type="caution">
    <text evidence="14">The sequence shown here is derived from an EMBL/GenBank/DDBJ whole genome shotgun (WGS) entry which is preliminary data.</text>
</comment>
<dbReference type="GO" id="GO:0006744">
    <property type="term" value="P:ubiquinone biosynthetic process"/>
    <property type="evidence" value="ECO:0007669"/>
    <property type="project" value="UniProtKB-UniRule"/>
</dbReference>
<comment type="catalytic activity">
    <reaction evidence="12">
        <text>an all-trans-polyprenyl diphosphate + 4-hydroxybenzoate = a 4-hydroxy-3-(all-trans-polyprenyl)benzoate + diphosphate</text>
        <dbReference type="Rhea" id="RHEA:44504"/>
        <dbReference type="Rhea" id="RHEA-COMP:9514"/>
        <dbReference type="Rhea" id="RHEA-COMP:9564"/>
        <dbReference type="ChEBI" id="CHEBI:17879"/>
        <dbReference type="ChEBI" id="CHEBI:33019"/>
        <dbReference type="ChEBI" id="CHEBI:58914"/>
        <dbReference type="ChEBI" id="CHEBI:78396"/>
        <dbReference type="EC" id="2.5.1.39"/>
    </reaction>
    <physiologicalReaction direction="left-to-right" evidence="12">
        <dbReference type="Rhea" id="RHEA:44505"/>
    </physiologicalReaction>
</comment>
<comment type="cofactor">
    <cofactor evidence="1 13">
        <name>Mg(2+)</name>
        <dbReference type="ChEBI" id="CHEBI:18420"/>
    </cofactor>
</comment>
<evidence type="ECO:0000256" key="4">
    <source>
        <dbReference type="ARBA" id="ARBA00022679"/>
    </source>
</evidence>
<dbReference type="Gene3D" id="1.10.357.140">
    <property type="entry name" value="UbiA prenyltransferase"/>
    <property type="match status" value="1"/>
</dbReference>
<evidence type="ECO:0000256" key="8">
    <source>
        <dbReference type="ARBA" id="ARBA00023136"/>
    </source>
</evidence>
<dbReference type="EC" id="2.5.1.39" evidence="13"/>
<comment type="catalytic activity">
    <reaction evidence="10">
        <text>all-trans-decaprenyl diphosphate + 4-hydroxybenzoate = 4-hydroxy-3-(all-trans-decaprenyl)benzoate + diphosphate</text>
        <dbReference type="Rhea" id="RHEA:44564"/>
        <dbReference type="ChEBI" id="CHEBI:17879"/>
        <dbReference type="ChEBI" id="CHEBI:33019"/>
        <dbReference type="ChEBI" id="CHEBI:60721"/>
        <dbReference type="ChEBI" id="CHEBI:84503"/>
        <dbReference type="EC" id="2.5.1.39"/>
    </reaction>
    <physiologicalReaction direction="left-to-right" evidence="10">
        <dbReference type="Rhea" id="RHEA:44565"/>
    </physiologicalReaction>
</comment>
<dbReference type="CDD" id="cd13959">
    <property type="entry name" value="PT_UbiA_COQ2"/>
    <property type="match status" value="1"/>
</dbReference>
<dbReference type="OrthoDB" id="18170at2759"/>
<proteinExistence type="inferred from homology"/>
<keyword evidence="6 13" id="KW-0812">Transmembrane</keyword>
<dbReference type="Gene3D" id="1.20.120.1780">
    <property type="entry name" value="UbiA prenyltransferase"/>
    <property type="match status" value="1"/>
</dbReference>
<dbReference type="InterPro" id="IPR044878">
    <property type="entry name" value="UbiA_sf"/>
</dbReference>
<evidence type="ECO:0000256" key="1">
    <source>
        <dbReference type="ARBA" id="ARBA00001946"/>
    </source>
</evidence>
<name>A0A8J2RH54_9CRUS</name>
<evidence type="ECO:0000256" key="12">
    <source>
        <dbReference type="ARBA" id="ARBA00051182"/>
    </source>
</evidence>
<evidence type="ECO:0000256" key="9">
    <source>
        <dbReference type="ARBA" id="ARBA00023229"/>
    </source>
</evidence>
<evidence type="ECO:0000256" key="13">
    <source>
        <dbReference type="HAMAP-Rule" id="MF_03189"/>
    </source>
</evidence>
<evidence type="ECO:0000256" key="3">
    <source>
        <dbReference type="ARBA" id="ARBA00005985"/>
    </source>
</evidence>
<comment type="catalytic activity">
    <reaction evidence="11">
        <text>all-trans-nonaprenyl diphosphate + 4-hydroxybenzoate = 4-hydroxy-3-(all-trans-nonaprenyl)benzoate + diphosphate</text>
        <dbReference type="Rhea" id="RHEA:17709"/>
        <dbReference type="ChEBI" id="CHEBI:17879"/>
        <dbReference type="ChEBI" id="CHEBI:33019"/>
        <dbReference type="ChEBI" id="CHEBI:58391"/>
        <dbReference type="ChEBI" id="CHEBI:84502"/>
        <dbReference type="EC" id="2.5.1.39"/>
    </reaction>
    <physiologicalReaction direction="left-to-right" evidence="11">
        <dbReference type="Rhea" id="RHEA:17710"/>
    </physiologicalReaction>
</comment>
<evidence type="ECO:0000313" key="15">
    <source>
        <dbReference type="Proteomes" id="UP000789390"/>
    </source>
</evidence>
<feature type="transmembrane region" description="Helical" evidence="13">
    <location>
        <begin position="341"/>
        <end position="361"/>
    </location>
</feature>
<evidence type="ECO:0000256" key="10">
    <source>
        <dbReference type="ARBA" id="ARBA00049890"/>
    </source>
</evidence>
<dbReference type="InterPro" id="IPR006370">
    <property type="entry name" value="HB_polyprenyltransferase-like"/>
</dbReference>
<dbReference type="PANTHER" id="PTHR11048">
    <property type="entry name" value="PRENYLTRANSFERASES"/>
    <property type="match status" value="1"/>
</dbReference>
<keyword evidence="5 13" id="KW-0831">Ubiquinone biosynthesis</keyword>
<dbReference type="InterPro" id="IPR000537">
    <property type="entry name" value="UbiA_prenyltransferase"/>
</dbReference>
<comment type="function">
    <text evidence="13">Catalyzes the prenylation of para-hydroxybenzoate (PHB) with an all-trans polyprenyl group. Mediates the second step in the final reaction sequence of coenzyme Q (CoQ) biosynthesis, which is the condensation of the polyisoprenoid side chain with PHB, generating the first membrane-bound Q intermediate.</text>
</comment>
<organism evidence="14 15">
    <name type="scientific">Daphnia galeata</name>
    <dbReference type="NCBI Taxonomy" id="27404"/>
    <lineage>
        <taxon>Eukaryota</taxon>
        <taxon>Metazoa</taxon>
        <taxon>Ecdysozoa</taxon>
        <taxon>Arthropoda</taxon>
        <taxon>Crustacea</taxon>
        <taxon>Branchiopoda</taxon>
        <taxon>Diplostraca</taxon>
        <taxon>Cladocera</taxon>
        <taxon>Anomopoda</taxon>
        <taxon>Daphniidae</taxon>
        <taxon>Daphnia</taxon>
    </lineage>
</organism>
<evidence type="ECO:0000313" key="14">
    <source>
        <dbReference type="EMBL" id="CAH0099232.1"/>
    </source>
</evidence>
<protein>
    <recommendedName>
        <fullName evidence="13">4-hydroxybenzoate polyprenyltransferase, mitochondrial</fullName>
        <shortName evidence="13">4-HB polyprenyltransferase</shortName>
        <ecNumber evidence="13">2.5.1.39</ecNumber>
    </recommendedName>
    <alternativeName>
        <fullName evidence="13">Para-hydroxybenzoate--polyprenyltransferase</fullName>
        <shortName evidence="13">PHB:PPT</shortName>
        <shortName evidence="13">PHB:polyprenyltransferase</shortName>
    </alternativeName>
</protein>
<comment type="subcellular location">
    <subcellularLocation>
        <location evidence="2">Membrane</location>
        <topology evidence="2">Multi-pass membrane protein</topology>
    </subcellularLocation>
    <subcellularLocation>
        <location evidence="13">Mitochondrion inner membrane</location>
        <topology evidence="13">Multi-pass membrane protein</topology>
        <orientation evidence="13">Matrix side</orientation>
    </subcellularLocation>
</comment>
<comment type="similarity">
    <text evidence="3 13">Belongs to the UbiA prenyltransferase family.</text>
</comment>
<gene>
    <name evidence="14" type="ORF">DGAL_LOCUS1346</name>
</gene>
<keyword evidence="4 13" id="KW-0808">Transferase</keyword>
<comment type="pathway">
    <text evidence="13">Cofactor biosynthesis; ubiquinone biosynthesis.</text>
</comment>
<dbReference type="Proteomes" id="UP000789390">
    <property type="component" value="Unassembled WGS sequence"/>
</dbReference>
<keyword evidence="15" id="KW-1185">Reference proteome</keyword>
<dbReference type="HAMAP" id="MF_01635">
    <property type="entry name" value="UbiA"/>
    <property type="match status" value="1"/>
</dbReference>
<evidence type="ECO:0000256" key="11">
    <source>
        <dbReference type="ARBA" id="ARBA00050454"/>
    </source>
</evidence>
<feature type="transmembrane region" description="Helical" evidence="13">
    <location>
        <begin position="110"/>
        <end position="134"/>
    </location>
</feature>
<keyword evidence="9 13" id="KW-0414">Isoprene biosynthesis</keyword>
<keyword evidence="8 13" id="KW-0472">Membrane</keyword>
<dbReference type="UniPathway" id="UPA00232"/>
<accession>A0A8J2RH54</accession>
<dbReference type="GO" id="GO:0008299">
    <property type="term" value="P:isoprenoid biosynthetic process"/>
    <property type="evidence" value="ECO:0007669"/>
    <property type="project" value="UniProtKB-UniRule"/>
</dbReference>
<dbReference type="Pfam" id="PF01040">
    <property type="entry name" value="UbiA"/>
    <property type="match status" value="1"/>
</dbReference>
<dbReference type="InterPro" id="IPR039653">
    <property type="entry name" value="Prenyltransferase"/>
</dbReference>
<dbReference type="AlphaFoldDB" id="A0A8J2RH54"/>
<dbReference type="GO" id="GO:0005743">
    <property type="term" value="C:mitochondrial inner membrane"/>
    <property type="evidence" value="ECO:0007669"/>
    <property type="project" value="UniProtKB-SubCell"/>
</dbReference>
<dbReference type="FunFam" id="1.20.120.1780:FF:000001">
    <property type="entry name" value="4-hydroxybenzoate octaprenyltransferase"/>
    <property type="match status" value="1"/>
</dbReference>
<dbReference type="FunFam" id="1.10.357.140:FF:000003">
    <property type="entry name" value="4-hydroxybenzoate polyprenyltransferase, mitochondrial"/>
    <property type="match status" value="1"/>
</dbReference>
<feature type="transmembrane region" description="Helical" evidence="13">
    <location>
        <begin position="85"/>
        <end position="104"/>
    </location>
</feature>
<sequence length="362" mass="40624">MFCFARFSSECKGILYSSPVYTLTRNFPRRPWNGTVYSTSKFVHSDKQHNEKQQFVKIRLAEKLVDSCPKQIQPYLKLMRIDRPIGTWLLFWPCSWSVALAAAPGSLPDIGMLSLMLAGSFVMRGAGCTINDMWDQKNDRKVERTKSRPLASNQITPFNAWVFLGAQLSVGLAILLQLNWYSIVLGASSLGLVISYPLMKRITYWPQLVLGLTLNWGALIGYSAIQGYCDWSICLPLYAAGVTWTLVYDTIYAHQDKYDDAVVGVKSTALRFGEATPKWLMGFSLATVTGFTLAGITAEQSWPFYVAVLASSAHLIRQITTLNINDGEHCAKLLIPIKILVLLYFWVAFLVHGVNKLFIIII</sequence>
<evidence type="ECO:0000256" key="5">
    <source>
        <dbReference type="ARBA" id="ARBA00022688"/>
    </source>
</evidence>
<dbReference type="EMBL" id="CAKKLH010000015">
    <property type="protein sequence ID" value="CAH0099232.1"/>
    <property type="molecule type" value="Genomic_DNA"/>
</dbReference>
<keyword evidence="13" id="KW-0999">Mitochondrion inner membrane</keyword>
<dbReference type="PANTHER" id="PTHR11048:SF28">
    <property type="entry name" value="4-HYDROXYBENZOATE POLYPRENYLTRANSFERASE, MITOCHONDRIAL"/>
    <property type="match status" value="1"/>
</dbReference>
<evidence type="ECO:0000256" key="6">
    <source>
        <dbReference type="ARBA" id="ARBA00022692"/>
    </source>
</evidence>
<feature type="transmembrane region" description="Helical" evidence="13">
    <location>
        <begin position="279"/>
        <end position="296"/>
    </location>
</feature>
<dbReference type="NCBIfam" id="TIGR01474">
    <property type="entry name" value="ubiA_proteo"/>
    <property type="match status" value="1"/>
</dbReference>
<keyword evidence="13" id="KW-0496">Mitochondrion</keyword>
<dbReference type="GO" id="GO:0008412">
    <property type="term" value="F:4-hydroxybenzoate polyprenyltransferase activity"/>
    <property type="evidence" value="ECO:0007669"/>
    <property type="project" value="UniProtKB-EC"/>
</dbReference>
<evidence type="ECO:0000256" key="7">
    <source>
        <dbReference type="ARBA" id="ARBA00022989"/>
    </source>
</evidence>
<keyword evidence="7 13" id="KW-1133">Transmembrane helix</keyword>
<feature type="transmembrane region" description="Helical" evidence="13">
    <location>
        <begin position="155"/>
        <end position="174"/>
    </location>
</feature>
<evidence type="ECO:0000256" key="2">
    <source>
        <dbReference type="ARBA" id="ARBA00004141"/>
    </source>
</evidence>